<keyword evidence="1" id="KW-0479">Metal-binding</keyword>
<evidence type="ECO:0000256" key="5">
    <source>
        <dbReference type="ARBA" id="ARBA00044085"/>
    </source>
</evidence>
<evidence type="ECO:0000313" key="10">
    <source>
        <dbReference type="Proteomes" id="UP001446871"/>
    </source>
</evidence>
<keyword evidence="4" id="KW-0862">Zinc</keyword>
<proteinExistence type="predicted"/>
<name>A0ABR1TGT7_9PEZI</name>
<evidence type="ECO:0000256" key="1">
    <source>
        <dbReference type="ARBA" id="ARBA00022723"/>
    </source>
</evidence>
<keyword evidence="2" id="KW-0677">Repeat</keyword>
<evidence type="ECO:0000259" key="8">
    <source>
        <dbReference type="PROSITE" id="PS50157"/>
    </source>
</evidence>
<evidence type="ECO:0000256" key="7">
    <source>
        <dbReference type="SAM" id="MobiDB-lite"/>
    </source>
</evidence>
<feature type="region of interest" description="Disordered" evidence="7">
    <location>
        <begin position="111"/>
        <end position="190"/>
    </location>
</feature>
<dbReference type="SUPFAM" id="SSF57667">
    <property type="entry name" value="beta-beta-alpha zinc fingers"/>
    <property type="match status" value="1"/>
</dbReference>
<reference evidence="9 10" key="1">
    <citation type="submission" date="2023-01" db="EMBL/GenBank/DDBJ databases">
        <title>Analysis of 21 Apiospora genomes using comparative genomics revels a genus with tremendous synthesis potential of carbohydrate active enzymes and secondary metabolites.</title>
        <authorList>
            <person name="Sorensen T."/>
        </authorList>
    </citation>
    <scope>NUCLEOTIDE SEQUENCE [LARGE SCALE GENOMIC DNA]</scope>
    <source>
        <strain evidence="9 10">CBS 83171</strain>
    </source>
</reference>
<dbReference type="InterPro" id="IPR013087">
    <property type="entry name" value="Znf_C2H2_type"/>
</dbReference>
<dbReference type="PROSITE" id="PS50157">
    <property type="entry name" value="ZINC_FINGER_C2H2_2"/>
    <property type="match status" value="2"/>
</dbReference>
<feature type="compositionally biased region" description="Acidic residues" evidence="7">
    <location>
        <begin position="134"/>
        <end position="152"/>
    </location>
</feature>
<dbReference type="EMBL" id="JAQQWM010000009">
    <property type="protein sequence ID" value="KAK8045853.1"/>
    <property type="molecule type" value="Genomic_DNA"/>
</dbReference>
<dbReference type="PANTHER" id="PTHR14003:SF19">
    <property type="entry name" value="YY2 TRANSCRIPTION FACTOR"/>
    <property type="match status" value="1"/>
</dbReference>
<dbReference type="PROSITE" id="PS00028">
    <property type="entry name" value="ZINC_FINGER_C2H2_1"/>
    <property type="match status" value="2"/>
</dbReference>
<comment type="caution">
    <text evidence="9">The sequence shown here is derived from an EMBL/GenBank/DDBJ whole genome shotgun (WGS) entry which is preliminary data.</text>
</comment>
<gene>
    <name evidence="9" type="ORF">PG996_013917</name>
</gene>
<evidence type="ECO:0000256" key="6">
    <source>
        <dbReference type="PROSITE-ProRule" id="PRU00042"/>
    </source>
</evidence>
<organism evidence="9 10">
    <name type="scientific">Apiospora saccharicola</name>
    <dbReference type="NCBI Taxonomy" id="335842"/>
    <lineage>
        <taxon>Eukaryota</taxon>
        <taxon>Fungi</taxon>
        <taxon>Dikarya</taxon>
        <taxon>Ascomycota</taxon>
        <taxon>Pezizomycotina</taxon>
        <taxon>Sordariomycetes</taxon>
        <taxon>Xylariomycetidae</taxon>
        <taxon>Amphisphaeriales</taxon>
        <taxon>Apiosporaceae</taxon>
        <taxon>Apiospora</taxon>
    </lineage>
</organism>
<evidence type="ECO:0000256" key="3">
    <source>
        <dbReference type="ARBA" id="ARBA00022771"/>
    </source>
</evidence>
<sequence>MATLILSGNHISGSGSNPAANRTFQCAVCNKTLGSGKSLQQHVLTHDKKFRCDFNNCGAEFTRGFQLARHKYAKHGQNTTIHVCHMNDCNRSGLALASFRALRTHLRKYHQGATMEDNKQAAVESRASQTGESSNEEEVDSDNDFTMADESDNVTTTEEARDPSDDGLNDADLDDADLDDQDRAKDNDHENSTLAYYKYRVQVLEGRISEAEDRLAKNDLKHVLEIQKIHSFY</sequence>
<evidence type="ECO:0000313" key="9">
    <source>
        <dbReference type="EMBL" id="KAK8045853.1"/>
    </source>
</evidence>
<dbReference type="Proteomes" id="UP001446871">
    <property type="component" value="Unassembled WGS sequence"/>
</dbReference>
<feature type="compositionally biased region" description="Basic and acidic residues" evidence="7">
    <location>
        <begin position="181"/>
        <end position="190"/>
    </location>
</feature>
<feature type="domain" description="C2H2-type" evidence="8">
    <location>
        <begin position="50"/>
        <end position="80"/>
    </location>
</feature>
<dbReference type="Gene3D" id="3.30.160.60">
    <property type="entry name" value="Classic Zinc Finger"/>
    <property type="match status" value="2"/>
</dbReference>
<keyword evidence="3 6" id="KW-0863">Zinc-finger</keyword>
<dbReference type="SMART" id="SM00355">
    <property type="entry name" value="ZnF_C2H2"/>
    <property type="match status" value="3"/>
</dbReference>
<accession>A0ABR1TGT7</accession>
<dbReference type="InterPro" id="IPR036236">
    <property type="entry name" value="Znf_C2H2_sf"/>
</dbReference>
<protein>
    <recommendedName>
        <fullName evidence="5">C2H2 type master regulator of conidiophore development brlA</fullName>
    </recommendedName>
</protein>
<evidence type="ECO:0000256" key="4">
    <source>
        <dbReference type="ARBA" id="ARBA00022833"/>
    </source>
</evidence>
<dbReference type="PANTHER" id="PTHR14003">
    <property type="entry name" value="TRANSCRIPTIONAL REPRESSOR PROTEIN YY"/>
    <property type="match status" value="1"/>
</dbReference>
<evidence type="ECO:0000256" key="2">
    <source>
        <dbReference type="ARBA" id="ARBA00022737"/>
    </source>
</evidence>
<feature type="domain" description="C2H2-type" evidence="8">
    <location>
        <begin position="24"/>
        <end position="51"/>
    </location>
</feature>
<feature type="compositionally biased region" description="Acidic residues" evidence="7">
    <location>
        <begin position="165"/>
        <end position="180"/>
    </location>
</feature>
<keyword evidence="10" id="KW-1185">Reference proteome</keyword>